<accession>A0A9Q1KPL1</accession>
<organism evidence="4 5">
    <name type="scientific">Carnegiea gigantea</name>
    <dbReference type="NCBI Taxonomy" id="171969"/>
    <lineage>
        <taxon>Eukaryota</taxon>
        <taxon>Viridiplantae</taxon>
        <taxon>Streptophyta</taxon>
        <taxon>Embryophyta</taxon>
        <taxon>Tracheophyta</taxon>
        <taxon>Spermatophyta</taxon>
        <taxon>Magnoliopsida</taxon>
        <taxon>eudicotyledons</taxon>
        <taxon>Gunneridae</taxon>
        <taxon>Pentapetalae</taxon>
        <taxon>Caryophyllales</taxon>
        <taxon>Cactineae</taxon>
        <taxon>Cactaceae</taxon>
        <taxon>Cactoideae</taxon>
        <taxon>Echinocereeae</taxon>
        <taxon>Carnegiea</taxon>
    </lineage>
</organism>
<evidence type="ECO:0000313" key="4">
    <source>
        <dbReference type="EMBL" id="KAJ8446387.1"/>
    </source>
</evidence>
<protein>
    <submittedName>
        <fullName evidence="4">Uncharacterized protein</fullName>
    </submittedName>
</protein>
<keyword evidence="2" id="KW-0067">ATP-binding</keyword>
<keyword evidence="3" id="KW-0812">Transmembrane</keyword>
<comment type="caution">
    <text evidence="4">The sequence shown here is derived from an EMBL/GenBank/DDBJ whole genome shotgun (WGS) entry which is preliminary data.</text>
</comment>
<proteinExistence type="predicted"/>
<dbReference type="GO" id="GO:0005524">
    <property type="term" value="F:ATP binding"/>
    <property type="evidence" value="ECO:0007669"/>
    <property type="project" value="UniProtKB-KW"/>
</dbReference>
<reference evidence="4" key="1">
    <citation type="submission" date="2022-04" db="EMBL/GenBank/DDBJ databases">
        <title>Carnegiea gigantea Genome sequencing and assembly v2.</title>
        <authorList>
            <person name="Copetti D."/>
            <person name="Sanderson M.J."/>
            <person name="Burquez A."/>
            <person name="Wojciechowski M.F."/>
        </authorList>
    </citation>
    <scope>NUCLEOTIDE SEQUENCE</scope>
    <source>
        <strain evidence="4">SGP5-SGP5p</strain>
        <tissue evidence="4">Aerial part</tissue>
    </source>
</reference>
<evidence type="ECO:0000256" key="3">
    <source>
        <dbReference type="SAM" id="Phobius"/>
    </source>
</evidence>
<gene>
    <name evidence="4" type="ORF">Cgig2_019280</name>
</gene>
<dbReference type="AlphaFoldDB" id="A0A9Q1KPL1"/>
<sequence length="367" mass="41585">MTQAALYLGPPSIPLTAGSWLSFEDGSIHRVRIPCYRSAKWMDIWVGSNSDCLLRSYILSWNFTPATPALLKYPSTQTCEGKILIGKNLVNDNKMPNKEGGLSTTFLIFICVVVLCLFVLLNLYCNSKRSRYSKGFAFLRRPRKKHRQRPPNRPRRFSAAELYLATKGFNDWEILGNDSCGVLYKRGFARWMLRCCQPDLTAILGLSRHGSEAIFEEGWAIRSGIQVWFRSEDGATIPGSSWWLMSKCSMAVLMNGCLEVEFYPGSDISRWRRTLQTGNFSLGDPIGVDPASSWSIDVFNFGIFALEVVAERKRRVEDTGRDGLGEGEMDLLDYASMMHDRNETMRRVDRRMGSRIDPEQAIGVVNI</sequence>
<keyword evidence="3" id="KW-0472">Membrane</keyword>
<dbReference type="PANTHER" id="PTHR27007">
    <property type="match status" value="1"/>
</dbReference>
<name>A0A9Q1KPL1_9CARY</name>
<evidence type="ECO:0000256" key="2">
    <source>
        <dbReference type="ARBA" id="ARBA00022840"/>
    </source>
</evidence>
<dbReference type="InterPro" id="IPR050528">
    <property type="entry name" value="L-type_Lectin-RKs"/>
</dbReference>
<evidence type="ECO:0000256" key="1">
    <source>
        <dbReference type="ARBA" id="ARBA00022741"/>
    </source>
</evidence>
<evidence type="ECO:0000313" key="5">
    <source>
        <dbReference type="Proteomes" id="UP001153076"/>
    </source>
</evidence>
<keyword evidence="5" id="KW-1185">Reference proteome</keyword>
<dbReference type="Proteomes" id="UP001153076">
    <property type="component" value="Unassembled WGS sequence"/>
</dbReference>
<keyword evidence="3" id="KW-1133">Transmembrane helix</keyword>
<feature type="transmembrane region" description="Helical" evidence="3">
    <location>
        <begin position="102"/>
        <end position="124"/>
    </location>
</feature>
<dbReference type="EMBL" id="JAKOGI010000056">
    <property type="protein sequence ID" value="KAJ8446387.1"/>
    <property type="molecule type" value="Genomic_DNA"/>
</dbReference>
<keyword evidence="1" id="KW-0547">Nucleotide-binding</keyword>